<organism evidence="2 3">
    <name type="scientific">Cymbomonas tetramitiformis</name>
    <dbReference type="NCBI Taxonomy" id="36881"/>
    <lineage>
        <taxon>Eukaryota</taxon>
        <taxon>Viridiplantae</taxon>
        <taxon>Chlorophyta</taxon>
        <taxon>Pyramimonadophyceae</taxon>
        <taxon>Pyramimonadales</taxon>
        <taxon>Pyramimonadaceae</taxon>
        <taxon>Cymbomonas</taxon>
    </lineage>
</organism>
<feature type="region of interest" description="Disordered" evidence="1">
    <location>
        <begin position="803"/>
        <end position="884"/>
    </location>
</feature>
<reference evidence="2 3" key="1">
    <citation type="journal article" date="2015" name="Genome Biol. Evol.">
        <title>Comparative Genomics of a Bacterivorous Green Alga Reveals Evolutionary Causalities and Consequences of Phago-Mixotrophic Mode of Nutrition.</title>
        <authorList>
            <person name="Burns J.A."/>
            <person name="Paasch A."/>
            <person name="Narechania A."/>
            <person name="Kim E."/>
        </authorList>
    </citation>
    <scope>NUCLEOTIDE SEQUENCE [LARGE SCALE GENOMIC DNA]</scope>
    <source>
        <strain evidence="2 3">PLY_AMNH</strain>
    </source>
</reference>
<feature type="region of interest" description="Disordered" evidence="1">
    <location>
        <begin position="1016"/>
        <end position="1040"/>
    </location>
</feature>
<dbReference type="Proteomes" id="UP001190700">
    <property type="component" value="Unassembled WGS sequence"/>
</dbReference>
<evidence type="ECO:0000313" key="2">
    <source>
        <dbReference type="EMBL" id="KAK3268271.1"/>
    </source>
</evidence>
<dbReference type="EMBL" id="LGRX02011930">
    <property type="protein sequence ID" value="KAK3268271.1"/>
    <property type="molecule type" value="Genomic_DNA"/>
</dbReference>
<feature type="compositionally biased region" description="Low complexity" evidence="1">
    <location>
        <begin position="1020"/>
        <end position="1033"/>
    </location>
</feature>
<comment type="caution">
    <text evidence="2">The sequence shown here is derived from an EMBL/GenBank/DDBJ whole genome shotgun (WGS) entry which is preliminary data.</text>
</comment>
<gene>
    <name evidence="2" type="ORF">CYMTET_23215</name>
</gene>
<evidence type="ECO:0000313" key="3">
    <source>
        <dbReference type="Proteomes" id="UP001190700"/>
    </source>
</evidence>
<name>A0AAE0FYA5_9CHLO</name>
<proteinExistence type="predicted"/>
<accession>A0AAE0FYA5</accession>
<feature type="non-terminal residue" evidence="2">
    <location>
        <position position="1283"/>
    </location>
</feature>
<protein>
    <submittedName>
        <fullName evidence="2">Uncharacterized protein</fullName>
    </submittedName>
</protein>
<feature type="compositionally biased region" description="Polar residues" evidence="1">
    <location>
        <begin position="862"/>
        <end position="873"/>
    </location>
</feature>
<evidence type="ECO:0000256" key="1">
    <source>
        <dbReference type="SAM" id="MobiDB-lite"/>
    </source>
</evidence>
<sequence>MRARLLESVAVLDSTLFTTSASVASVAEMTRTVLAVPSELTNETQAQGLQLVNRLIADTMEGEAQMKVGAARSVLSALSSLNEVKRVDASTAAPRRLLHSGLPADVTGGVAARAAEGIARSAECQASARQLTTALLVGAVDGEAARKASSPTMAISGQRCRAGLRESCLYDAPHVADGASARIPWHPLGQASAGRAVNRTAAESCTSTSQLAQSSVQVRILRMATEVHDAAVQVVSPEEGARTAVAASGTMTASLLDTAGNNSELQVTGLCDGVVIDVALNRAYSGVTVAEVEAWTGSPWSGRLVCEYWDTTNQSYSSEGCAALPNPVPPGAGLHWRTTDTTGYASLDMMWAVGSEALTAGCVETWDPTLPEYAGGDAGYRKYGRWRHAHDVSAGMNATSAGLAEQGSTTPAPVVWEAAGCALVDPGNNVTAACVWDWTRQRFVGSGCVVAAAQSCLCTHLTDFRAAHVQQEVEPPQLSTVTADEMVSVSLTDVADSMVLLALVFGIISAAGLLSMLSAWGHAIERQRLLETLVLPYGTGALGFRRVAGRIWTWGIFEEDLHYPSARMLSWQEKRRAAQIGRAEMNRRKQLMTELREICEEEEEGAGKRARGRGRERGSEALKLDQRLALNFPGEGVEGTNYVRTPALQRTLARLETSSRLISIAQSFLTGSSPQQAYRVMGGGEEPEPVGKQRSLARRPSSTAAAALTKMPDAPQPARKLTGSALTLSVGGGRRAASPSAGLSDIAWLAPHADVAGPVGLTTLDPLRSPEADPTGDKQAAGALYEVAPCAPGSPLHRHTVEAAPWQKERPVAGTTSKAADRLPELPQRSGVTGGAEEGAEEDEHRLSDAPQPQAPGAMRQRANQESRASSQGRMIARVRKPRSQARIAAVRKFSTTSQQQYSASVTDAVESKRLQRSEVGLVGVKIVQWKRFSSLRKGERPTRFVSRKPKRAVVPAGRAPQRILRLRCAAVFIRGWLGQRDLRSTVRLCSAMHVEPTALALSIPIHAFRDLKAKTAMHPQPSSMQDSPPSSADSRHPDECCKGDILRGRHTIHDNERLPLERLLGTALVLAFLETRGVVHSEQVKSQLALMERTQEWAQPLAHLGITEYVGLFKAMLDQKSSGWLQEALLWNLALLQDAEGAFDLTDGIAMALHAGSNTVELLSMNSVPAGSASDVLVLLPQALRQAAEAQGLSEQCTARLWATMLAEAKLGLLSVWLTWSPEAEKPEADSVGSRAAAYVRAVCNERPGIRQAVVEAQASAEAIVRKWHRARMDAMAQLRSQ</sequence>
<keyword evidence="3" id="KW-1185">Reference proteome</keyword>